<dbReference type="PANTHER" id="PTHR31532:SF10">
    <property type="entry name" value="BIORIENTATION OF CHROMOSOMES IN CELL DIVISION PROTEIN 1-LIKE 1"/>
    <property type="match status" value="1"/>
</dbReference>
<feature type="compositionally biased region" description="Basic and acidic residues" evidence="1">
    <location>
        <begin position="425"/>
        <end position="486"/>
    </location>
</feature>
<feature type="compositionally biased region" description="Polar residues" evidence="1">
    <location>
        <begin position="231"/>
        <end position="245"/>
    </location>
</feature>
<dbReference type="RefSeq" id="XP_018326199.1">
    <property type="nucleotide sequence ID" value="XM_018470697.2"/>
</dbReference>
<dbReference type="Pfam" id="PF05205">
    <property type="entry name" value="COMPASS-Shg1"/>
    <property type="match status" value="1"/>
</dbReference>
<dbReference type="STRING" id="224129.A0A1W4WQK0"/>
<feature type="compositionally biased region" description="Basic and acidic residues" evidence="1">
    <location>
        <begin position="364"/>
        <end position="417"/>
    </location>
</feature>
<evidence type="ECO:0000313" key="3">
    <source>
        <dbReference type="Proteomes" id="UP000192223"/>
    </source>
</evidence>
<protein>
    <submittedName>
        <fullName evidence="4">Biorientation of chromosomes in cell division protein 1-like 1</fullName>
    </submittedName>
</protein>
<organism evidence="3 4">
    <name type="scientific">Agrilus planipennis</name>
    <name type="common">Emerald ash borer</name>
    <name type="synonym">Agrilus marcopoli</name>
    <dbReference type="NCBI Taxonomy" id="224129"/>
    <lineage>
        <taxon>Eukaryota</taxon>
        <taxon>Metazoa</taxon>
        <taxon>Ecdysozoa</taxon>
        <taxon>Arthropoda</taxon>
        <taxon>Hexapoda</taxon>
        <taxon>Insecta</taxon>
        <taxon>Pterygota</taxon>
        <taxon>Neoptera</taxon>
        <taxon>Endopterygota</taxon>
        <taxon>Coleoptera</taxon>
        <taxon>Polyphaga</taxon>
        <taxon>Elateriformia</taxon>
        <taxon>Buprestoidea</taxon>
        <taxon>Buprestidae</taxon>
        <taxon>Agrilinae</taxon>
        <taxon>Agrilus</taxon>
    </lineage>
</organism>
<feature type="compositionally biased region" description="Polar residues" evidence="1">
    <location>
        <begin position="1097"/>
        <end position="1106"/>
    </location>
</feature>
<feature type="compositionally biased region" description="Basic and acidic residues" evidence="1">
    <location>
        <begin position="730"/>
        <end position="763"/>
    </location>
</feature>
<dbReference type="InterPro" id="IPR055264">
    <property type="entry name" value="BOD1/SHG1_dom"/>
</dbReference>
<feature type="domain" description="BOD1/SHG1" evidence="2">
    <location>
        <begin position="19"/>
        <end position="114"/>
    </location>
</feature>
<feature type="compositionally biased region" description="Low complexity" evidence="1">
    <location>
        <begin position="605"/>
        <end position="617"/>
    </location>
</feature>
<dbReference type="KEGG" id="apln:108737675"/>
<feature type="compositionally biased region" description="Basic and acidic residues" evidence="1">
    <location>
        <begin position="317"/>
        <end position="357"/>
    </location>
</feature>
<feature type="compositionally biased region" description="Polar residues" evidence="1">
    <location>
        <begin position="618"/>
        <end position="628"/>
    </location>
</feature>
<feature type="region of interest" description="Disordered" evidence="1">
    <location>
        <begin position="797"/>
        <end position="881"/>
    </location>
</feature>
<dbReference type="OrthoDB" id="7605699at2759"/>
<feature type="region of interest" description="Disordered" evidence="1">
    <location>
        <begin position="976"/>
        <end position="1011"/>
    </location>
</feature>
<keyword evidence="3" id="KW-1185">Reference proteome</keyword>
<evidence type="ECO:0000259" key="2">
    <source>
        <dbReference type="Pfam" id="PF05205"/>
    </source>
</evidence>
<evidence type="ECO:0000256" key="1">
    <source>
        <dbReference type="SAM" id="MobiDB-lite"/>
    </source>
</evidence>
<feature type="compositionally biased region" description="Basic and acidic residues" evidence="1">
    <location>
        <begin position="298"/>
        <end position="311"/>
    </location>
</feature>
<accession>A0A1W4WQK0</accession>
<reference evidence="4" key="1">
    <citation type="submission" date="2025-08" db="UniProtKB">
        <authorList>
            <consortium name="RefSeq"/>
        </authorList>
    </citation>
    <scope>IDENTIFICATION</scope>
    <source>
        <tissue evidence="4">Entire body</tissue>
    </source>
</reference>
<dbReference type="Proteomes" id="UP000192223">
    <property type="component" value="Unplaced"/>
</dbReference>
<evidence type="ECO:0000313" key="4">
    <source>
        <dbReference type="RefSeq" id="XP_018326199.1"/>
    </source>
</evidence>
<name>A0A1W4WQK0_AGRPL</name>
<feature type="compositionally biased region" description="Basic and acidic residues" evidence="1">
    <location>
        <begin position="256"/>
        <end position="271"/>
    </location>
</feature>
<feature type="compositionally biased region" description="Basic and acidic residues" evidence="1">
    <location>
        <begin position="128"/>
        <end position="141"/>
    </location>
</feature>
<dbReference type="GO" id="GO:0048188">
    <property type="term" value="C:Set1C/COMPASS complex"/>
    <property type="evidence" value="ECO:0007669"/>
    <property type="project" value="TreeGrafter"/>
</dbReference>
<sequence>MEIIGTNFVPGDPRLIDHIVYELKAQGIFDQFRKECIADVDTKPAYQNLRQRVESNVTNFLNSQKWSAELNKNQVREMLRKDISESGFLETGVERIVDQVVNPKINTVFLPQVENVVYKFLGIEKPTSKEETTKESKDTKPLHINISQNDLLPNDLEAISPESETTEKKNDQRFDSEKNDENKIDEDESPPFEPLEGSIPQTNLDENSVDSHLSGLMSQDSNHSESKFKPDNSNQDSQFSKQSSGDGHLSMDISEDSSHSRTKWMEIDSKSDPNSNSFNFNLNDNENKFQINSTAEQPVKEDISENNKEEENYNENKLNEITDNKLDQVNAEENKETENGKSKSEDKKSEKYKSSDKHKSRHEKSKEKDRKDREKKDKSTSKESKERKSEKDKSKSDKDKIKNSKSEKDKTKSDKEKDHKHKIKSDKDQNEGEKPDKDKTKSEKQRDKGKSEKDKSRDDKSKSKDSRDKSKDGKAKIKDKESEKKESKHKTDRSDETKEKSSSSKYKSSSKDIDQKEKSSKSRTKSENGPDHKAKSDSKQKKKSDSKNSEDSTRGKEISKHKKDEKRDKSKDSKRDSKRSSKDDHYGSKGKKWDRRSTDRDSSDGRSGNYSSQSSFSETPQKQTSVQESSNSGSGSGDSGNSDDTEVMQDSSNYQCQNMDEIAVFTNSQHVGDNVQVPEMQVKLIKPKFASNIYEAMRLMKIRKQLHKLEKQNQLNCFNNFNKTTLLSSDNDKNHKTKNKIDESEQDGGDKNKETEDKEKTDELVPPPLANQVITKESWDALEAKLAVQQNLLTTNITESNDKENSYRDSEDMDTNETPNTQTDKEKSSVAVEPGNSNKKTDNSSKETQKPEEEQKRAETSKEMEIKSEEIENKCCSNEELSVTIRSRAEEKAEKSSTAEETEDTINISHLNRNCSTDTDNLTHLKTSLEKLEQDISLITSIVNKRQQKPTETQEEIATVKRNVLSDSNVVVADGKNKKQQVYADDKQVPSKPASKRGRKRKESCLGPCDHHNNNKIENHVVNTDTASIAQLNHKVQNNTISINSKIPAKKKKPNGNGVVTTDVKLDLCSMDGQKPVKNGKKETELPKTTKRKNTTERLSANLQRYSSDDLYKPRLNFNSRRRSARALGND</sequence>
<dbReference type="PANTHER" id="PTHR31532">
    <property type="entry name" value="BIORIENTATION OF CHROMOSOMES IN CELL DIVISION 1 FAMILY MEMBER"/>
    <property type="match status" value="1"/>
</dbReference>
<feature type="compositionally biased region" description="Basic and acidic residues" evidence="1">
    <location>
        <begin position="165"/>
        <end position="182"/>
    </location>
</feature>
<dbReference type="InParanoid" id="A0A1W4WQK0"/>
<feature type="compositionally biased region" description="Basic and acidic residues" evidence="1">
    <location>
        <begin position="492"/>
        <end position="502"/>
    </location>
</feature>
<feature type="compositionally biased region" description="Basic and acidic residues" evidence="1">
    <location>
        <begin position="595"/>
        <end position="604"/>
    </location>
</feature>
<feature type="compositionally biased region" description="Basic and acidic residues" evidence="1">
    <location>
        <begin position="839"/>
        <end position="873"/>
    </location>
</feature>
<feature type="region of interest" description="Disordered" evidence="1">
    <location>
        <begin position="1071"/>
        <end position="1131"/>
    </location>
</feature>
<feature type="compositionally biased region" description="Basic and acidic residues" evidence="1">
    <location>
        <begin position="509"/>
        <end position="558"/>
    </location>
</feature>
<feature type="compositionally biased region" description="Basic and acidic residues" evidence="1">
    <location>
        <begin position="565"/>
        <end position="587"/>
    </location>
</feature>
<dbReference type="AlphaFoldDB" id="A0A1W4WQK0"/>
<feature type="region of interest" description="Disordered" evidence="1">
    <location>
        <begin position="724"/>
        <end position="771"/>
    </location>
</feature>
<feature type="compositionally biased region" description="Basic and acidic residues" evidence="1">
    <location>
        <begin position="800"/>
        <end position="810"/>
    </location>
</feature>
<proteinExistence type="predicted"/>
<feature type="region of interest" description="Disordered" evidence="1">
    <location>
        <begin position="128"/>
        <end position="648"/>
    </location>
</feature>
<dbReference type="GO" id="GO:0031297">
    <property type="term" value="P:replication fork processing"/>
    <property type="evidence" value="ECO:0007669"/>
    <property type="project" value="TreeGrafter"/>
</dbReference>
<gene>
    <name evidence="4" type="primary">LOC108737675</name>
</gene>
<dbReference type="GeneID" id="108737675"/>
<feature type="compositionally biased region" description="Low complexity" evidence="1">
    <location>
        <begin position="272"/>
        <end position="284"/>
    </location>
</feature>